<evidence type="ECO:0000313" key="5">
    <source>
        <dbReference type="EMBL" id="GAV52296.1"/>
    </source>
</evidence>
<evidence type="ECO:0000259" key="4">
    <source>
        <dbReference type="PROSITE" id="PS51212"/>
    </source>
</evidence>
<dbReference type="OrthoDB" id="2019572at2759"/>
<accession>A0A1Q3A994</accession>
<keyword evidence="2" id="KW-0812">Transmembrane</keyword>
<organism evidence="5 6">
    <name type="scientific">Zygosaccharomyces rouxii</name>
    <dbReference type="NCBI Taxonomy" id="4956"/>
    <lineage>
        <taxon>Eukaryota</taxon>
        <taxon>Fungi</taxon>
        <taxon>Dikarya</taxon>
        <taxon>Ascomycota</taxon>
        <taxon>Saccharomycotina</taxon>
        <taxon>Saccharomycetes</taxon>
        <taxon>Saccharomycetales</taxon>
        <taxon>Saccharomycetaceae</taxon>
        <taxon>Zygosaccharomyces</taxon>
    </lineage>
</organism>
<dbReference type="AlphaFoldDB" id="A0A1Q3A994"/>
<keyword evidence="3" id="KW-0732">Signal</keyword>
<feature type="region of interest" description="Disordered" evidence="1">
    <location>
        <begin position="131"/>
        <end position="152"/>
    </location>
</feature>
<dbReference type="EMBL" id="BDGX01000033">
    <property type="protein sequence ID" value="GAV52296.1"/>
    <property type="molecule type" value="Genomic_DNA"/>
</dbReference>
<dbReference type="Pfam" id="PF01822">
    <property type="entry name" value="WSC"/>
    <property type="match status" value="1"/>
</dbReference>
<dbReference type="PROSITE" id="PS51212">
    <property type="entry name" value="WSC"/>
    <property type="match status" value="1"/>
</dbReference>
<keyword evidence="2" id="KW-1133">Transmembrane helix</keyword>
<dbReference type="InterPro" id="IPR002889">
    <property type="entry name" value="WSC_carb-bd"/>
</dbReference>
<sequence length="293" mass="30259">MGFRRQCLLVLSLLHCLVLADYVHKGCYDVHGLNLRSQSQYEWQSLSNCQQHCGGSPLVAMRNGGECLCGDSLDLLSSASLTPGLCNARCNGWAYQSCGGNSSVDVYVDSSRSSHTHGSASASQVTLTNTMTSGYSSPVPNVNSGSSDSSFASSTLGTSGSGSIQSSSFVTSYYHVSSSSLSPVNAHISKPTVSQTSLSLQTASLPTSGSLSPSSSASPEYVTRVVPTLITRNNKDETLFKTTTALQLPSSYSNIGKSTSPKSGNLGGGAIAGIVVGVVLGVVIILTGAGFFL</sequence>
<feature type="signal peptide" evidence="3">
    <location>
        <begin position="1"/>
        <end position="20"/>
    </location>
</feature>
<feature type="transmembrane region" description="Helical" evidence="2">
    <location>
        <begin position="266"/>
        <end position="292"/>
    </location>
</feature>
<name>A0A1Q3A994_ZYGRO</name>
<evidence type="ECO:0000256" key="3">
    <source>
        <dbReference type="SAM" id="SignalP"/>
    </source>
</evidence>
<dbReference type="SMART" id="SM00321">
    <property type="entry name" value="WSC"/>
    <property type="match status" value="1"/>
</dbReference>
<evidence type="ECO:0000256" key="2">
    <source>
        <dbReference type="SAM" id="Phobius"/>
    </source>
</evidence>
<feature type="chain" id="PRO_5012930464" description="WSC domain-containing protein" evidence="3">
    <location>
        <begin position="21"/>
        <end position="293"/>
    </location>
</feature>
<reference evidence="5 6" key="1">
    <citation type="submission" date="2016-08" db="EMBL/GenBank/DDBJ databases">
        <title>Draft genome sequence of allopolyploid Zygosaccharomyces rouxii.</title>
        <authorList>
            <person name="Watanabe J."/>
            <person name="Uehara K."/>
            <person name="Mogi Y."/>
            <person name="Tsukioka Y."/>
        </authorList>
    </citation>
    <scope>NUCLEOTIDE SEQUENCE [LARGE SCALE GENOMIC DNA]</scope>
    <source>
        <strain evidence="5 6">NBRC 110957</strain>
    </source>
</reference>
<keyword evidence="2" id="KW-0472">Membrane</keyword>
<evidence type="ECO:0000256" key="1">
    <source>
        <dbReference type="SAM" id="MobiDB-lite"/>
    </source>
</evidence>
<evidence type="ECO:0000313" key="6">
    <source>
        <dbReference type="Proteomes" id="UP000187013"/>
    </source>
</evidence>
<feature type="compositionally biased region" description="Low complexity" evidence="1">
    <location>
        <begin position="136"/>
        <end position="152"/>
    </location>
</feature>
<proteinExistence type="predicted"/>
<feature type="domain" description="WSC" evidence="4">
    <location>
        <begin position="21"/>
        <end position="110"/>
    </location>
</feature>
<gene>
    <name evidence="5" type="ORF">ZYGR_0AG02870</name>
</gene>
<dbReference type="Proteomes" id="UP000187013">
    <property type="component" value="Unassembled WGS sequence"/>
</dbReference>
<protein>
    <recommendedName>
        <fullName evidence="4">WSC domain-containing protein</fullName>
    </recommendedName>
</protein>
<comment type="caution">
    <text evidence="5">The sequence shown here is derived from an EMBL/GenBank/DDBJ whole genome shotgun (WGS) entry which is preliminary data.</text>
</comment>